<keyword evidence="1" id="KW-0378">Hydrolase</keyword>
<proteinExistence type="predicted"/>
<dbReference type="InterPro" id="IPR003736">
    <property type="entry name" value="PAAI_dom"/>
</dbReference>
<name>F4G0T9_METCR</name>
<dbReference type="AlphaFoldDB" id="F4G0T9"/>
<dbReference type="InterPro" id="IPR052723">
    <property type="entry name" value="Acyl-CoA_thioesterase_PaaI"/>
</dbReference>
<dbReference type="InterPro" id="IPR006683">
    <property type="entry name" value="Thioestr_dom"/>
</dbReference>
<dbReference type="PATRIC" id="fig|1006006.8.peg.1802"/>
<sequence length="119" mass="13304">MNFVERLGIKKEEERMGYVKMSMQTGSDHMNIHGTVHGAVIFSLIDAAFEVISNQERKAFALNVEVNYRRVVKPGDLLLAEAWPESTGRTTSVYRIKVTNSEGKVVALATALSFNDEKN</sequence>
<evidence type="ECO:0000256" key="1">
    <source>
        <dbReference type="ARBA" id="ARBA00022801"/>
    </source>
</evidence>
<dbReference type="NCBIfam" id="TIGR00369">
    <property type="entry name" value="unchar_dom_1"/>
    <property type="match status" value="1"/>
</dbReference>
<dbReference type="eggNOG" id="arCOG00777">
    <property type="taxonomic scope" value="Archaea"/>
</dbReference>
<dbReference type="Pfam" id="PF03061">
    <property type="entry name" value="4HBT"/>
    <property type="match status" value="1"/>
</dbReference>
<dbReference type="Gene3D" id="3.10.129.10">
    <property type="entry name" value="Hotdog Thioesterase"/>
    <property type="match status" value="1"/>
</dbReference>
<evidence type="ECO:0000313" key="3">
    <source>
        <dbReference type="EMBL" id="AEB95898.1"/>
    </source>
</evidence>
<dbReference type="STRING" id="1006006.Mcup_1796"/>
<gene>
    <name evidence="3" type="ordered locus">Mcup_1796</name>
</gene>
<feature type="domain" description="Thioesterase" evidence="2">
    <location>
        <begin position="33"/>
        <end position="107"/>
    </location>
</feature>
<protein>
    <submittedName>
        <fullName evidence="3">Thioesterase superfamily protein</fullName>
    </submittedName>
</protein>
<dbReference type="EMBL" id="CP002656">
    <property type="protein sequence ID" value="AEB95898.1"/>
    <property type="molecule type" value="Genomic_DNA"/>
</dbReference>
<dbReference type="GO" id="GO:0016289">
    <property type="term" value="F:acyl-CoA hydrolase activity"/>
    <property type="evidence" value="ECO:0007669"/>
    <property type="project" value="TreeGrafter"/>
</dbReference>
<dbReference type="RefSeq" id="WP_013738396.1">
    <property type="nucleotide sequence ID" value="NC_015435.1"/>
</dbReference>
<reference evidence="3 4" key="1">
    <citation type="journal article" date="2011" name="J. Bacteriol.">
        <title>Complete genome sequence of Metallosphaera cuprina, a metal sulfide-oxidizing archaeon from a hot spring.</title>
        <authorList>
            <person name="Liu L.J."/>
            <person name="You X.Y."/>
            <person name="Zheng H."/>
            <person name="Wang S."/>
            <person name="Jiang C.Y."/>
            <person name="Liu S.J."/>
        </authorList>
    </citation>
    <scope>NUCLEOTIDE SEQUENCE [LARGE SCALE GENOMIC DNA]</scope>
    <source>
        <strain evidence="3 4">Ar-4</strain>
    </source>
</reference>
<evidence type="ECO:0000259" key="2">
    <source>
        <dbReference type="Pfam" id="PF03061"/>
    </source>
</evidence>
<dbReference type="CDD" id="cd03443">
    <property type="entry name" value="PaaI_thioesterase"/>
    <property type="match status" value="1"/>
</dbReference>
<accession>F4G0T9</accession>
<dbReference type="OrthoDB" id="24516at2157"/>
<dbReference type="HOGENOM" id="CLU_089876_11_2_2"/>
<evidence type="ECO:0000313" key="4">
    <source>
        <dbReference type="Proteomes" id="UP000007812"/>
    </source>
</evidence>
<organism evidence="3 4">
    <name type="scientific">Metallosphaera cuprina (strain Ar-4)</name>
    <dbReference type="NCBI Taxonomy" id="1006006"/>
    <lineage>
        <taxon>Archaea</taxon>
        <taxon>Thermoproteota</taxon>
        <taxon>Thermoprotei</taxon>
        <taxon>Sulfolobales</taxon>
        <taxon>Sulfolobaceae</taxon>
        <taxon>Metallosphaera</taxon>
    </lineage>
</organism>
<dbReference type="PANTHER" id="PTHR42856">
    <property type="entry name" value="ACYL-COENZYME A THIOESTERASE PAAI"/>
    <property type="match status" value="1"/>
</dbReference>
<dbReference type="PANTHER" id="PTHR42856:SF1">
    <property type="entry name" value="ACYL-COENZYME A THIOESTERASE PAAI"/>
    <property type="match status" value="1"/>
</dbReference>
<dbReference type="InterPro" id="IPR029069">
    <property type="entry name" value="HotDog_dom_sf"/>
</dbReference>
<keyword evidence="4" id="KW-1185">Reference proteome</keyword>
<dbReference type="GeneID" id="10493984"/>
<dbReference type="SUPFAM" id="SSF54637">
    <property type="entry name" value="Thioesterase/thiol ester dehydrase-isomerase"/>
    <property type="match status" value="1"/>
</dbReference>
<dbReference type="KEGG" id="mcn:Mcup_1796"/>
<dbReference type="Proteomes" id="UP000007812">
    <property type="component" value="Chromosome"/>
</dbReference>